<sequence>MIYSGTGYNGNTGAQQFMFTIPNDPAFSFLNAAGQTWYMAPQLPIGNHEPIWIGFGADADVPAEKFRDQVVYLDLLGVKGPGRAEALGFHKPGESWTTSRMFSSADPALRSLAVYPGDHTHNATLFSGRLRRPSRKPPTASPRPLIPSPQRPPQERRRVGKMVD</sequence>
<reference evidence="3" key="1">
    <citation type="submission" date="2016-12" db="EMBL/GenBank/DDBJ databases">
        <authorList>
            <person name="Meng X."/>
        </authorList>
    </citation>
    <scope>NUCLEOTIDE SEQUENCE [LARGE SCALE GENOMIC DNA]</scope>
    <source>
        <strain evidence="3">DSM 19116</strain>
    </source>
</reference>
<dbReference type="NCBIfam" id="NF038134">
    <property type="entry name" value="choice_anch_M"/>
    <property type="match status" value="1"/>
</dbReference>
<protein>
    <submittedName>
        <fullName evidence="2">Uncharacterized protein</fullName>
    </submittedName>
</protein>
<evidence type="ECO:0000256" key="1">
    <source>
        <dbReference type="SAM" id="MobiDB-lite"/>
    </source>
</evidence>
<evidence type="ECO:0000313" key="2">
    <source>
        <dbReference type="EMBL" id="OKL53463.1"/>
    </source>
</evidence>
<feature type="compositionally biased region" description="Basic and acidic residues" evidence="1">
    <location>
        <begin position="153"/>
        <end position="164"/>
    </location>
</feature>
<feature type="region of interest" description="Disordered" evidence="1">
    <location>
        <begin position="123"/>
        <end position="164"/>
    </location>
</feature>
<dbReference type="Proteomes" id="UP000185628">
    <property type="component" value="Unassembled WGS sequence"/>
</dbReference>
<keyword evidence="3" id="KW-1185">Reference proteome</keyword>
<dbReference type="EMBL" id="MQVR01000060">
    <property type="protein sequence ID" value="OKL53463.1"/>
    <property type="molecule type" value="Genomic_DNA"/>
</dbReference>
<gene>
    <name evidence="2" type="ORF">BSZ39_09465</name>
</gene>
<comment type="caution">
    <text evidence="2">The sequence shown here is derived from an EMBL/GenBank/DDBJ whole genome shotgun (WGS) entry which is preliminary data.</text>
</comment>
<feature type="compositionally biased region" description="Pro residues" evidence="1">
    <location>
        <begin position="139"/>
        <end position="152"/>
    </location>
</feature>
<dbReference type="AlphaFoldDB" id="A0A1Q5Q0R6"/>
<organism evidence="2 3">
    <name type="scientific">Bowdeniella nasicola</name>
    <dbReference type="NCBI Taxonomy" id="208480"/>
    <lineage>
        <taxon>Bacteria</taxon>
        <taxon>Bacillati</taxon>
        <taxon>Actinomycetota</taxon>
        <taxon>Actinomycetes</taxon>
        <taxon>Actinomycetales</taxon>
        <taxon>Actinomycetaceae</taxon>
        <taxon>Bowdeniella</taxon>
    </lineage>
</organism>
<evidence type="ECO:0000313" key="3">
    <source>
        <dbReference type="Proteomes" id="UP000185628"/>
    </source>
</evidence>
<name>A0A1Q5Q0R6_9ACTO</name>
<accession>A0A1Q5Q0R6</accession>
<proteinExistence type="predicted"/>